<reference evidence="4" key="1">
    <citation type="submission" date="2015-05" db="EMBL/GenBank/DDBJ databases">
        <title>Draft genome of Nitrosomonas communis strain Nm2.</title>
        <authorList>
            <person name="Kozlowski J.A."/>
            <person name="Kits K.D."/>
            <person name="Stein L.Y."/>
        </authorList>
    </citation>
    <scope>NUCLEOTIDE SEQUENCE [LARGE SCALE GENOMIC DNA]</scope>
    <source>
        <strain evidence="4">Nm2</strain>
    </source>
</reference>
<feature type="transmembrane region" description="Helical" evidence="1">
    <location>
        <begin position="35"/>
        <end position="55"/>
    </location>
</feature>
<evidence type="ECO:0000313" key="2">
    <source>
        <dbReference type="EMBL" id="AKH37280.1"/>
    </source>
</evidence>
<keyword evidence="1" id="KW-0812">Transmembrane</keyword>
<name>A0A0F7KAE5_9PROT</name>
<dbReference type="OrthoDB" id="9181700at2"/>
<accession>A0A0F7KAE5</accession>
<feature type="transmembrane region" description="Helical" evidence="1">
    <location>
        <begin position="99"/>
        <end position="123"/>
    </location>
</feature>
<reference evidence="3 5" key="3">
    <citation type="submission" date="2019-07" db="EMBL/GenBank/DDBJ databases">
        <title>Active sludge and wastewater microbial communities from Klosterneuburg, Austria.</title>
        <authorList>
            <person name="Wagner M."/>
        </authorList>
    </citation>
    <scope>NUCLEOTIDE SEQUENCE [LARGE SCALE GENOMIC DNA]</scope>
    <source>
        <strain evidence="3 5">Nm2</strain>
    </source>
</reference>
<dbReference type="EMBL" id="CP011451">
    <property type="protein sequence ID" value="AKH37280.1"/>
    <property type="molecule type" value="Genomic_DNA"/>
</dbReference>
<evidence type="ECO:0000313" key="5">
    <source>
        <dbReference type="Proteomes" id="UP000324176"/>
    </source>
</evidence>
<keyword evidence="1" id="KW-0472">Membrane</keyword>
<protein>
    <submittedName>
        <fullName evidence="2">Uncharacterized protein</fullName>
    </submittedName>
</protein>
<keyword evidence="1" id="KW-1133">Transmembrane helix</keyword>
<dbReference type="EMBL" id="VNHT01000038">
    <property type="protein sequence ID" value="TYP84711.1"/>
    <property type="molecule type" value="Genomic_DNA"/>
</dbReference>
<evidence type="ECO:0000313" key="3">
    <source>
        <dbReference type="EMBL" id="TYP84711.1"/>
    </source>
</evidence>
<dbReference type="RefSeq" id="WP_046849369.1">
    <property type="nucleotide sequence ID" value="NZ_CP011451.1"/>
</dbReference>
<dbReference type="KEGG" id="nco:AAW31_04835"/>
<gene>
    <name evidence="2" type="ORF">AAW31_04835</name>
    <name evidence="3" type="ORF">BCL69_103821</name>
</gene>
<organism evidence="2 4">
    <name type="scientific">Nitrosomonas communis</name>
    <dbReference type="NCBI Taxonomy" id="44574"/>
    <lineage>
        <taxon>Bacteria</taxon>
        <taxon>Pseudomonadati</taxon>
        <taxon>Pseudomonadota</taxon>
        <taxon>Betaproteobacteria</taxon>
        <taxon>Nitrosomonadales</taxon>
        <taxon>Nitrosomonadaceae</taxon>
        <taxon>Nitrosomonas</taxon>
    </lineage>
</organism>
<dbReference type="AlphaFoldDB" id="A0A0F7KAE5"/>
<dbReference type="PATRIC" id="fig|44574.3.peg.1172"/>
<evidence type="ECO:0000256" key="1">
    <source>
        <dbReference type="SAM" id="Phobius"/>
    </source>
</evidence>
<evidence type="ECO:0000313" key="4">
    <source>
        <dbReference type="Proteomes" id="UP000034156"/>
    </source>
</evidence>
<dbReference type="Proteomes" id="UP000324176">
    <property type="component" value="Unassembled WGS sequence"/>
</dbReference>
<keyword evidence="4" id="KW-1185">Reference proteome</keyword>
<dbReference type="Proteomes" id="UP000034156">
    <property type="component" value="Chromosome"/>
</dbReference>
<feature type="transmembrane region" description="Helical" evidence="1">
    <location>
        <begin position="75"/>
        <end position="93"/>
    </location>
</feature>
<proteinExistence type="predicted"/>
<sequence length="170" mass="19595">MRNWLKTLLFVSSFSPALITTAYVRYDLYGWSMDVFQLIIFGLLGILLPILIIKLVEQQGETFHIQAKKIEPNDFMLLAFVGSYLLPLILNSAKISIDTIVVILVIIGLLLWLISSLPAHPLLRIFKFRFYKLESSAGMVYTLISKREIRDPKEIKFVKKLSETMLMEIK</sequence>
<reference evidence="2 4" key="2">
    <citation type="journal article" date="2016" name="Genome Announc.">
        <title>Genome Sequence of Nitrosomonas communis Strain Nm2, a Mesophilic Ammonia-Oxidizing Bacterium Isolated from Mediterranean Soil.</title>
        <authorList>
            <person name="Kozlowski J.A."/>
            <person name="Kits K.D."/>
            <person name="Stein L.Y."/>
        </authorList>
    </citation>
    <scope>NUCLEOTIDE SEQUENCE [LARGE SCALE GENOMIC DNA]</scope>
    <source>
        <strain evidence="2 4">Nm2</strain>
    </source>
</reference>